<proteinExistence type="inferred from homology"/>
<protein>
    <submittedName>
        <fullName evidence="3">Short-chain-enoyl-CoA hydratase</fullName>
        <ecNumber evidence="3">4.2.1.150</ecNumber>
    </submittedName>
</protein>
<comment type="similarity">
    <text evidence="1 2">Belongs to the enoyl-CoA hydratase/isomerase family.</text>
</comment>
<dbReference type="OrthoDB" id="7848551at2"/>
<dbReference type="InterPro" id="IPR001753">
    <property type="entry name" value="Enoyl-CoA_hydra/iso"/>
</dbReference>
<reference evidence="3 4" key="1">
    <citation type="submission" date="2018-03" db="EMBL/GenBank/DDBJ databases">
        <authorList>
            <person name="Keele B.F."/>
        </authorList>
    </citation>
    <scope>NUCLEOTIDE SEQUENCE [LARGE SCALE GENOMIC DNA]</scope>
    <source>
        <strain evidence="3 4">CECT 8599</strain>
    </source>
</reference>
<dbReference type="CDD" id="cd06558">
    <property type="entry name" value="crotonase-like"/>
    <property type="match status" value="1"/>
</dbReference>
<dbReference type="RefSeq" id="WP_108829870.1">
    <property type="nucleotide sequence ID" value="NZ_OMOR01000001.1"/>
</dbReference>
<dbReference type="EC" id="4.2.1.150" evidence="3"/>
<dbReference type="PANTHER" id="PTHR11941">
    <property type="entry name" value="ENOYL-COA HYDRATASE-RELATED"/>
    <property type="match status" value="1"/>
</dbReference>
<dbReference type="PANTHER" id="PTHR11941:SF54">
    <property type="entry name" value="ENOYL-COA HYDRATASE, MITOCHONDRIAL"/>
    <property type="match status" value="1"/>
</dbReference>
<evidence type="ECO:0000256" key="1">
    <source>
        <dbReference type="ARBA" id="ARBA00005254"/>
    </source>
</evidence>
<accession>A0A2R8BIN1</accession>
<dbReference type="AlphaFoldDB" id="A0A2R8BIN1"/>
<dbReference type="Gene3D" id="3.90.226.10">
    <property type="entry name" value="2-enoyl-CoA Hydratase, Chain A, domain 1"/>
    <property type="match status" value="1"/>
</dbReference>
<dbReference type="Proteomes" id="UP000244880">
    <property type="component" value="Unassembled WGS sequence"/>
</dbReference>
<dbReference type="InterPro" id="IPR018376">
    <property type="entry name" value="Enoyl-CoA_hyd/isom_CS"/>
</dbReference>
<sequence length="203" mass="21192">MIELQKDGGIWIVKINRPEKANSLTLAMLTELAEIAESAQDAQAFVLTGEGRVFSAGADLDEARAGLAVSDVWERLSGAIARLPGLTIAALNGTLAGGAMGMALACDMRIAVPGAKFFYPVMKLGFLPQPSDPKRMAALIGPARTKLILMGGQKIEAPEALSFGLIDRIIDGDVLEAAQALCADTVAAKPEIAKGIKDMCQGA</sequence>
<organism evidence="3 4">
    <name type="scientific">Ascidiaceihabitans donghaensis</name>
    <dbReference type="NCBI Taxonomy" id="1510460"/>
    <lineage>
        <taxon>Bacteria</taxon>
        <taxon>Pseudomonadati</taxon>
        <taxon>Pseudomonadota</taxon>
        <taxon>Alphaproteobacteria</taxon>
        <taxon>Rhodobacterales</taxon>
        <taxon>Paracoccaceae</taxon>
        <taxon>Ascidiaceihabitans</taxon>
    </lineage>
</organism>
<keyword evidence="4" id="KW-1185">Reference proteome</keyword>
<dbReference type="GO" id="GO:0018812">
    <property type="term" value="F:3-hydroxyacyl-CoA dehydratase activity"/>
    <property type="evidence" value="ECO:0007669"/>
    <property type="project" value="UniProtKB-EC"/>
</dbReference>
<evidence type="ECO:0000313" key="4">
    <source>
        <dbReference type="Proteomes" id="UP000244880"/>
    </source>
</evidence>
<dbReference type="EMBL" id="OMOR01000001">
    <property type="protein sequence ID" value="SPH22985.1"/>
    <property type="molecule type" value="Genomic_DNA"/>
</dbReference>
<keyword evidence="3" id="KW-0456">Lyase</keyword>
<name>A0A2R8BIN1_9RHOB</name>
<evidence type="ECO:0000256" key="2">
    <source>
        <dbReference type="RuleBase" id="RU003707"/>
    </source>
</evidence>
<evidence type="ECO:0000313" key="3">
    <source>
        <dbReference type="EMBL" id="SPH22985.1"/>
    </source>
</evidence>
<gene>
    <name evidence="3" type="primary">crt_2</name>
    <name evidence="3" type="ORF">ASD8599_03732</name>
</gene>
<dbReference type="Pfam" id="PF00378">
    <property type="entry name" value="ECH_1"/>
    <property type="match status" value="1"/>
</dbReference>
<dbReference type="InterPro" id="IPR029045">
    <property type="entry name" value="ClpP/crotonase-like_dom_sf"/>
</dbReference>
<dbReference type="GO" id="GO:0006635">
    <property type="term" value="P:fatty acid beta-oxidation"/>
    <property type="evidence" value="ECO:0007669"/>
    <property type="project" value="TreeGrafter"/>
</dbReference>
<dbReference type="PROSITE" id="PS00166">
    <property type="entry name" value="ENOYL_COA_HYDRATASE"/>
    <property type="match status" value="1"/>
</dbReference>
<dbReference type="SUPFAM" id="SSF52096">
    <property type="entry name" value="ClpP/crotonase"/>
    <property type="match status" value="1"/>
</dbReference>